<dbReference type="AlphaFoldDB" id="A0A2K8QMG8"/>
<keyword evidence="2" id="KW-1185">Reference proteome</keyword>
<proteinExistence type="predicted"/>
<accession>A0A2K8QMG8</accession>
<dbReference type="KEGG" id="dfn:CVE23_08095"/>
<evidence type="ECO:0000313" key="1">
    <source>
        <dbReference type="EMBL" id="ATZ93930.1"/>
    </source>
</evidence>
<gene>
    <name evidence="1" type="ORF">CVE23_08095</name>
</gene>
<organism evidence="1 2">
    <name type="scientific">Dickeya fangzhongdai</name>
    <dbReference type="NCBI Taxonomy" id="1778540"/>
    <lineage>
        <taxon>Bacteria</taxon>
        <taxon>Pseudomonadati</taxon>
        <taxon>Pseudomonadota</taxon>
        <taxon>Gammaproteobacteria</taxon>
        <taxon>Enterobacterales</taxon>
        <taxon>Pectobacteriaceae</taxon>
        <taxon>Dickeya</taxon>
    </lineage>
</organism>
<dbReference type="Proteomes" id="UP000231901">
    <property type="component" value="Chromosome"/>
</dbReference>
<dbReference type="EMBL" id="CP025003">
    <property type="protein sequence ID" value="ATZ93930.1"/>
    <property type="molecule type" value="Genomic_DNA"/>
</dbReference>
<dbReference type="Pfam" id="PF13711">
    <property type="entry name" value="DUF4160"/>
    <property type="match status" value="1"/>
</dbReference>
<protein>
    <submittedName>
        <fullName evidence="1">DUF4160 domain-containing protein</fullName>
    </submittedName>
</protein>
<sequence length="85" mass="9978">MPEIDRLAGLIFHLYFYDDERHHLPHVHVCYGNHELIISIRTGTEIEGYLPNNKRKLALAHIRAHREQLLSMWERAVVGRNPGKL</sequence>
<dbReference type="RefSeq" id="WP_038918519.1">
    <property type="nucleotide sequence ID" value="NZ_BMJF01000008.1"/>
</dbReference>
<evidence type="ECO:0000313" key="2">
    <source>
        <dbReference type="Proteomes" id="UP000231901"/>
    </source>
</evidence>
<dbReference type="OrthoDB" id="122670at2"/>
<dbReference type="GeneID" id="66564294"/>
<reference evidence="2" key="1">
    <citation type="journal article" date="2018" name="Genome Announc.">
        <title>Complete genome sequence of a Dickeya fangzhongdai type strain causing bleeding canker of pear tree trunks.</title>
        <authorList>
            <person name="Zhao Y."/>
            <person name="Tian Y."/>
            <person name="Li X."/>
            <person name="Hu B."/>
        </authorList>
    </citation>
    <scope>NUCLEOTIDE SEQUENCE [LARGE SCALE GENOMIC DNA]</scope>
    <source>
        <strain evidence="2">DSM 101947</strain>
    </source>
</reference>
<name>A0A2K8QMG8_9GAMM</name>
<dbReference type="InterPro" id="IPR025427">
    <property type="entry name" value="DUF4160"/>
</dbReference>